<keyword evidence="8" id="KW-1185">Reference proteome</keyword>
<dbReference type="InterPro" id="IPR042197">
    <property type="entry name" value="Apaf_helical"/>
</dbReference>
<evidence type="ECO:0008006" key="9">
    <source>
        <dbReference type="Google" id="ProtNLM"/>
    </source>
</evidence>
<dbReference type="InterPro" id="IPR002182">
    <property type="entry name" value="NB-ARC"/>
</dbReference>
<feature type="domain" description="NB-ARC" evidence="5">
    <location>
        <begin position="175"/>
        <end position="343"/>
    </location>
</feature>
<evidence type="ECO:0000313" key="7">
    <source>
        <dbReference type="EMBL" id="KAK3220152.1"/>
    </source>
</evidence>
<organism evidence="7 8">
    <name type="scientific">Dipteronia sinensis</name>
    <dbReference type="NCBI Taxonomy" id="43782"/>
    <lineage>
        <taxon>Eukaryota</taxon>
        <taxon>Viridiplantae</taxon>
        <taxon>Streptophyta</taxon>
        <taxon>Embryophyta</taxon>
        <taxon>Tracheophyta</taxon>
        <taxon>Spermatophyta</taxon>
        <taxon>Magnoliopsida</taxon>
        <taxon>eudicotyledons</taxon>
        <taxon>Gunneridae</taxon>
        <taxon>Pentapetalae</taxon>
        <taxon>rosids</taxon>
        <taxon>malvids</taxon>
        <taxon>Sapindales</taxon>
        <taxon>Sapindaceae</taxon>
        <taxon>Hippocastanoideae</taxon>
        <taxon>Acereae</taxon>
        <taxon>Dipteronia</taxon>
    </lineage>
</organism>
<dbReference type="Gene3D" id="1.10.8.430">
    <property type="entry name" value="Helical domain of apoptotic protease-activating factors"/>
    <property type="match status" value="1"/>
</dbReference>
<dbReference type="Gene3D" id="1.10.10.10">
    <property type="entry name" value="Winged helix-like DNA-binding domain superfamily/Winged helix DNA-binding domain"/>
    <property type="match status" value="1"/>
</dbReference>
<dbReference type="Gene3D" id="1.20.5.4130">
    <property type="match status" value="1"/>
</dbReference>
<dbReference type="FunFam" id="3.40.50.300:FF:001091">
    <property type="entry name" value="Probable disease resistance protein At1g61300"/>
    <property type="match status" value="1"/>
</dbReference>
<evidence type="ECO:0000259" key="5">
    <source>
        <dbReference type="Pfam" id="PF00931"/>
    </source>
</evidence>
<accession>A0AAE0AMD6</accession>
<sequence>MAEAAVSTIMEILSQLVEEEVRLVVGVDEEVKKLTSNFQAIESVLEDAECKQVKEKAVGDWLEKLKDVSYDIEDVLDEWNTAIQKLRIMEAENASKLVTKVCYLMSCFRFCNRRVVIRHDIAVKIKELNKTLDDIALEKNRFQLRSIRGMREVERQITTSNVDITKIHGRDHYTKEITNYLLSESSNGPISLPIISIVGLGGIGKTTFARLVFNDHEVTAHFNIKIWVCVSDPFDEIRIGKAILESLRDAAPNVNEFESVLKNIHESIKDKKFLLVLDDVWTEDSNKWEQFKNSLKYGSKGSRILVTTRKMNVAKVMGSTNFIEVGMLSDDKCWSLFSQISFYGRNTEECKKLEDVGRSIVKKCNGLPLGVKTLGGLLRFKKTIEEWQNVLDNEMWELEEVENMIFTPLLLSYFDLPSQLKRCFLYCAIFPKDFIIEKNHLIKLWMA</sequence>
<dbReference type="PRINTS" id="PR00364">
    <property type="entry name" value="DISEASERSIST"/>
</dbReference>
<dbReference type="Proteomes" id="UP001281410">
    <property type="component" value="Unassembled WGS sequence"/>
</dbReference>
<proteinExistence type="predicted"/>
<dbReference type="Gene3D" id="3.40.50.300">
    <property type="entry name" value="P-loop containing nucleotide triphosphate hydrolases"/>
    <property type="match status" value="1"/>
</dbReference>
<dbReference type="AlphaFoldDB" id="A0AAE0AMD6"/>
<evidence type="ECO:0000313" key="8">
    <source>
        <dbReference type="Proteomes" id="UP001281410"/>
    </source>
</evidence>
<dbReference type="EMBL" id="JANJYJ010000004">
    <property type="protein sequence ID" value="KAK3220152.1"/>
    <property type="molecule type" value="Genomic_DNA"/>
</dbReference>
<name>A0AAE0AMD6_9ROSI</name>
<keyword evidence="3" id="KW-0611">Plant defense</keyword>
<evidence type="ECO:0000256" key="3">
    <source>
        <dbReference type="ARBA" id="ARBA00022821"/>
    </source>
</evidence>
<comment type="caution">
    <text evidence="7">The sequence shown here is derived from an EMBL/GenBank/DDBJ whole genome shotgun (WGS) entry which is preliminary data.</text>
</comment>
<evidence type="ECO:0000256" key="2">
    <source>
        <dbReference type="ARBA" id="ARBA00022741"/>
    </source>
</evidence>
<dbReference type="GO" id="GO:0005524">
    <property type="term" value="F:ATP binding"/>
    <property type="evidence" value="ECO:0007669"/>
    <property type="project" value="UniProtKB-KW"/>
</dbReference>
<evidence type="ECO:0000259" key="6">
    <source>
        <dbReference type="Pfam" id="PF18052"/>
    </source>
</evidence>
<protein>
    <recommendedName>
        <fullName evidence="9">Disease resistance protein RGA3</fullName>
    </recommendedName>
</protein>
<evidence type="ECO:0000256" key="1">
    <source>
        <dbReference type="ARBA" id="ARBA00022737"/>
    </source>
</evidence>
<dbReference type="InterPro" id="IPR041118">
    <property type="entry name" value="Rx_N"/>
</dbReference>
<evidence type="ECO:0000256" key="4">
    <source>
        <dbReference type="ARBA" id="ARBA00022840"/>
    </source>
</evidence>
<gene>
    <name evidence="7" type="ORF">Dsin_014122</name>
</gene>
<dbReference type="PANTHER" id="PTHR36766">
    <property type="entry name" value="PLANT BROAD-SPECTRUM MILDEW RESISTANCE PROTEIN RPW8"/>
    <property type="match status" value="1"/>
</dbReference>
<keyword evidence="2" id="KW-0547">Nucleotide-binding</keyword>
<dbReference type="CDD" id="cd14798">
    <property type="entry name" value="RX-CC_like"/>
    <property type="match status" value="1"/>
</dbReference>
<dbReference type="SUPFAM" id="SSF52540">
    <property type="entry name" value="P-loop containing nucleoside triphosphate hydrolases"/>
    <property type="match status" value="1"/>
</dbReference>
<keyword evidence="4" id="KW-0067">ATP-binding</keyword>
<keyword evidence="1" id="KW-0677">Repeat</keyword>
<dbReference type="InterPro" id="IPR036388">
    <property type="entry name" value="WH-like_DNA-bd_sf"/>
</dbReference>
<dbReference type="GO" id="GO:0006952">
    <property type="term" value="P:defense response"/>
    <property type="evidence" value="ECO:0007669"/>
    <property type="project" value="UniProtKB-KW"/>
</dbReference>
<reference evidence="7" key="1">
    <citation type="journal article" date="2023" name="Plant J.">
        <title>Genome sequences and population genomics provide insights into the demographic history, inbreeding, and mutation load of two 'living fossil' tree species of Dipteronia.</title>
        <authorList>
            <person name="Feng Y."/>
            <person name="Comes H.P."/>
            <person name="Chen J."/>
            <person name="Zhu S."/>
            <person name="Lu R."/>
            <person name="Zhang X."/>
            <person name="Li P."/>
            <person name="Qiu J."/>
            <person name="Olsen K.M."/>
            <person name="Qiu Y."/>
        </authorList>
    </citation>
    <scope>NUCLEOTIDE SEQUENCE</scope>
    <source>
        <strain evidence="7">NBL</strain>
    </source>
</reference>
<dbReference type="InterPro" id="IPR027417">
    <property type="entry name" value="P-loop_NTPase"/>
</dbReference>
<dbReference type="GO" id="GO:0043531">
    <property type="term" value="F:ADP binding"/>
    <property type="evidence" value="ECO:0007669"/>
    <property type="project" value="InterPro"/>
</dbReference>
<feature type="domain" description="Disease resistance N-terminal" evidence="6">
    <location>
        <begin position="5"/>
        <end position="92"/>
    </location>
</feature>
<dbReference type="Pfam" id="PF18052">
    <property type="entry name" value="Rx_N"/>
    <property type="match status" value="1"/>
</dbReference>
<dbReference type="InterPro" id="IPR038005">
    <property type="entry name" value="RX-like_CC"/>
</dbReference>
<dbReference type="PANTHER" id="PTHR36766:SF45">
    <property type="entry name" value="NB-ARC DOMAIN-CONTAINING PROTEIN"/>
    <property type="match status" value="1"/>
</dbReference>
<dbReference type="Pfam" id="PF00931">
    <property type="entry name" value="NB-ARC"/>
    <property type="match status" value="1"/>
</dbReference>